<feature type="binding site" evidence="3">
    <location>
        <position position="127"/>
    </location>
    <ligand>
        <name>a divalent metal cation</name>
        <dbReference type="ChEBI" id="CHEBI:60240"/>
    </ligand>
</feature>
<feature type="binding site" evidence="3">
    <location>
        <position position="47"/>
    </location>
    <ligand>
        <name>a divalent metal cation</name>
        <dbReference type="ChEBI" id="CHEBI:60240"/>
    </ligand>
</feature>
<dbReference type="InterPro" id="IPR007837">
    <property type="entry name" value="DinB"/>
</dbReference>
<comment type="similarity">
    <text evidence="1">Belongs to the DinB family.</text>
</comment>
<dbReference type="Proteomes" id="UP000077856">
    <property type="component" value="Chromosome"/>
</dbReference>
<protein>
    <recommendedName>
        <fullName evidence="6">Damage-inducible protein DinB</fullName>
    </recommendedName>
</protein>
<feature type="binding site" evidence="3">
    <location>
        <position position="131"/>
    </location>
    <ligand>
        <name>a divalent metal cation</name>
        <dbReference type="ChEBI" id="CHEBI:60240"/>
    </ligand>
</feature>
<dbReference type="EMBL" id="CP015506">
    <property type="protein sequence ID" value="AND40983.1"/>
    <property type="molecule type" value="Genomic_DNA"/>
</dbReference>
<dbReference type="eggNOG" id="COG2318">
    <property type="taxonomic scope" value="Bacteria"/>
</dbReference>
<evidence type="ECO:0008006" key="6">
    <source>
        <dbReference type="Google" id="ProtNLM"/>
    </source>
</evidence>
<organism evidence="4 5">
    <name type="scientific">Cytobacillus oceanisediminis 2691</name>
    <dbReference type="NCBI Taxonomy" id="1196031"/>
    <lineage>
        <taxon>Bacteria</taxon>
        <taxon>Bacillati</taxon>
        <taxon>Bacillota</taxon>
        <taxon>Bacilli</taxon>
        <taxon>Bacillales</taxon>
        <taxon>Bacillaceae</taxon>
        <taxon>Cytobacillus</taxon>
    </lineage>
</organism>
<dbReference type="GO" id="GO:0046872">
    <property type="term" value="F:metal ion binding"/>
    <property type="evidence" value="ECO:0007669"/>
    <property type="project" value="UniProtKB-KW"/>
</dbReference>
<dbReference type="STRING" id="1196031.A361_18115"/>
<evidence type="ECO:0000313" key="5">
    <source>
        <dbReference type="Proteomes" id="UP000077856"/>
    </source>
</evidence>
<evidence type="ECO:0000313" key="4">
    <source>
        <dbReference type="EMBL" id="AND40983.1"/>
    </source>
</evidence>
<dbReference type="SUPFAM" id="SSF109854">
    <property type="entry name" value="DinB/YfiT-like putative metalloenzymes"/>
    <property type="match status" value="1"/>
</dbReference>
<gene>
    <name evidence="4" type="ORF">A361_18115</name>
</gene>
<dbReference type="RefSeq" id="WP_009333481.1">
    <property type="nucleotide sequence ID" value="NZ_CP015506.1"/>
</dbReference>
<evidence type="ECO:0000256" key="1">
    <source>
        <dbReference type="ARBA" id="ARBA00008635"/>
    </source>
</evidence>
<dbReference type="AlphaFoldDB" id="A0A160MDW9"/>
<sequence>MERAQKFLNYFLSHRKVTNELIKKIDENNYDYKPTETSMAAGKLVTHMLTSFYMFSKTVKEGSPAVFGEKFEEIAPNLSEAAENYTEKTIEIISSLTNDELERTIDMSRIFGMEFTGIQLLQLAMDHEIHHKGNLFVYVREMGHTELPMFVSR</sequence>
<dbReference type="InterPro" id="IPR034660">
    <property type="entry name" value="DinB/YfiT-like"/>
</dbReference>
<reference evidence="4 5" key="1">
    <citation type="submission" date="2016-04" db="EMBL/GenBank/DDBJ databases">
        <title>Complete genome sequence of Bacillus oceanisediminis strain 2691.</title>
        <authorList>
            <person name="Jeong H."/>
            <person name="Kim H.J."/>
            <person name="Lee D.-W."/>
        </authorList>
    </citation>
    <scope>NUCLEOTIDE SEQUENCE [LARGE SCALE GENOMIC DNA]</scope>
    <source>
        <strain evidence="4 5">2691</strain>
    </source>
</reference>
<accession>A0A160MDW9</accession>
<dbReference type="KEGG" id="bon:A361_18115"/>
<name>A0A160MDW9_9BACI</name>
<evidence type="ECO:0000256" key="2">
    <source>
        <dbReference type="ARBA" id="ARBA00022723"/>
    </source>
</evidence>
<keyword evidence="2 3" id="KW-0479">Metal-binding</keyword>
<proteinExistence type="inferred from homology"/>
<dbReference type="Pfam" id="PF05163">
    <property type="entry name" value="DinB"/>
    <property type="match status" value="1"/>
</dbReference>
<dbReference type="Gene3D" id="1.20.120.450">
    <property type="entry name" value="dinb family like domain"/>
    <property type="match status" value="1"/>
</dbReference>
<evidence type="ECO:0000256" key="3">
    <source>
        <dbReference type="PIRSR" id="PIRSR607837-1"/>
    </source>
</evidence>